<accession>A0A3Q0FVQ7</accession>
<dbReference type="SMART" id="SM00266">
    <property type="entry name" value="CAD"/>
    <property type="match status" value="1"/>
</dbReference>
<dbReference type="Pfam" id="PF02017">
    <property type="entry name" value="CIDE-N"/>
    <property type="match status" value="1"/>
</dbReference>
<dbReference type="PROSITE" id="PS51135">
    <property type="entry name" value="CIDE_N"/>
    <property type="match status" value="1"/>
</dbReference>
<feature type="domain" description="CIDE-N" evidence="4">
    <location>
        <begin position="88"/>
        <end position="164"/>
    </location>
</feature>
<evidence type="ECO:0000313" key="5">
    <source>
        <dbReference type="Proteomes" id="UP000189705"/>
    </source>
</evidence>
<proteinExistence type="predicted"/>
<dbReference type="RefSeq" id="XP_025051342.1">
    <property type="nucleotide sequence ID" value="XM_025195557.1"/>
</dbReference>
<keyword evidence="1 2" id="KW-0053">Apoptosis</keyword>
<organism evidence="5 6">
    <name type="scientific">Alligator sinensis</name>
    <name type="common">Chinese alligator</name>
    <dbReference type="NCBI Taxonomy" id="38654"/>
    <lineage>
        <taxon>Eukaryota</taxon>
        <taxon>Metazoa</taxon>
        <taxon>Chordata</taxon>
        <taxon>Craniata</taxon>
        <taxon>Vertebrata</taxon>
        <taxon>Euteleostomi</taxon>
        <taxon>Archelosauria</taxon>
        <taxon>Archosauria</taxon>
        <taxon>Crocodylia</taxon>
        <taxon>Alligatoridae</taxon>
        <taxon>Alligatorinae</taxon>
        <taxon>Alligator</taxon>
    </lineage>
</organism>
<sequence length="272" mass="29540">MLEFAPPTHAPCTSPSSELSGPESSSTSRETNSRPQGPPRQQARTARHPLLPSTMEYVSALAPASLLRSVSSAGTELSRRVLAPRATAPRPFRLCDHRHGARKGLMAASLPELRCKALEALQVSGPASLVLEEDGTAVESEDFFQSLPDNTGIMLLAHRQSWSPTKGGSRGLGRGREKLGGDIARVTFDMYKLHPRDLFGSLSITATFYGLYSMSCDFTCLGPKKVLREVLKVISAVMQGMGRLLLGASNYIRRLLDGAETWYQPARLQACN</sequence>
<gene>
    <name evidence="6" type="primary">CIDEB</name>
</gene>
<dbReference type="STRING" id="38654.A0A3Q0FVQ7"/>
<dbReference type="CTD" id="27141"/>
<evidence type="ECO:0000256" key="2">
    <source>
        <dbReference type="PROSITE-ProRule" id="PRU00447"/>
    </source>
</evidence>
<dbReference type="PANTHER" id="PTHR12306">
    <property type="entry name" value="CELL DEATH ACTIVATOR CIDE"/>
    <property type="match status" value="1"/>
</dbReference>
<dbReference type="Proteomes" id="UP000189705">
    <property type="component" value="Unplaced"/>
</dbReference>
<evidence type="ECO:0000259" key="4">
    <source>
        <dbReference type="PROSITE" id="PS51135"/>
    </source>
</evidence>
<keyword evidence="5" id="KW-1185">Reference proteome</keyword>
<dbReference type="InParanoid" id="A0A3Q0FVQ7"/>
<reference evidence="6" key="1">
    <citation type="submission" date="2025-08" db="UniProtKB">
        <authorList>
            <consortium name="RefSeq"/>
        </authorList>
    </citation>
    <scope>IDENTIFICATION</scope>
</reference>
<dbReference type="SUPFAM" id="SSF54277">
    <property type="entry name" value="CAD &amp; PB1 domains"/>
    <property type="match status" value="1"/>
</dbReference>
<dbReference type="Gene3D" id="3.10.20.10">
    <property type="match status" value="1"/>
</dbReference>
<dbReference type="PANTHER" id="PTHR12306:SF10">
    <property type="entry name" value="LIPID TRANSFERASE CIDEB"/>
    <property type="match status" value="1"/>
</dbReference>
<dbReference type="KEGG" id="asn:112547858"/>
<evidence type="ECO:0000256" key="3">
    <source>
        <dbReference type="SAM" id="MobiDB-lite"/>
    </source>
</evidence>
<evidence type="ECO:0000313" key="6">
    <source>
        <dbReference type="RefSeq" id="XP_025051342.1"/>
    </source>
</evidence>
<feature type="compositionally biased region" description="Low complexity" evidence="3">
    <location>
        <begin position="13"/>
        <end position="35"/>
    </location>
</feature>
<dbReference type="GO" id="GO:0006915">
    <property type="term" value="P:apoptotic process"/>
    <property type="evidence" value="ECO:0007669"/>
    <property type="project" value="UniProtKB-UniRule"/>
</dbReference>
<dbReference type="InterPro" id="IPR003508">
    <property type="entry name" value="CIDE-N_dom"/>
</dbReference>
<dbReference type="GeneID" id="112547858"/>
<name>A0A3Q0FVQ7_ALLSI</name>
<dbReference type="GO" id="GO:0042981">
    <property type="term" value="P:regulation of apoptotic process"/>
    <property type="evidence" value="ECO:0007669"/>
    <property type="project" value="TreeGrafter"/>
</dbReference>
<dbReference type="AlphaFoldDB" id="A0A3Q0FVQ7"/>
<protein>
    <submittedName>
        <fullName evidence="6">Cell death activator CIDE-B</fullName>
    </submittedName>
</protein>
<evidence type="ECO:0000256" key="1">
    <source>
        <dbReference type="ARBA" id="ARBA00022703"/>
    </source>
</evidence>
<feature type="region of interest" description="Disordered" evidence="3">
    <location>
        <begin position="1"/>
        <end position="45"/>
    </location>
</feature>